<accession>A0A1W1CX21</accession>
<name>A0A1W1CX21_9ZZZZ</name>
<organism evidence="1">
    <name type="scientific">hydrothermal vent metagenome</name>
    <dbReference type="NCBI Taxonomy" id="652676"/>
    <lineage>
        <taxon>unclassified sequences</taxon>
        <taxon>metagenomes</taxon>
        <taxon>ecological metagenomes</taxon>
    </lineage>
</organism>
<evidence type="ECO:0008006" key="2">
    <source>
        <dbReference type="Google" id="ProtNLM"/>
    </source>
</evidence>
<dbReference type="AlphaFoldDB" id="A0A1W1CX21"/>
<sequence>MKRRNFMKLSLALGGAVLLPTWTYSKVLNLANIQFSSAIYNANQAQTIVIFQYGGASQLCGNLTNYDSFSPLSQSHYEDYFGTITQTTNHCWAEAGGTEIESLIASGDMTLFRSCYSVVREESKNKAHASCIEQNQKGSFDDDSGGILNNLAQILEANGLVSESSLMPFITLEGESSLYIDGNIPSHTYLKPVALDENLNNPYRRNARDSRYYTEEEQDIPNYYDPENGFDAPLHTTMDALAQNNNILGKITDAFAKRPLLDTFIQGLASISTPNLGANAYATENIFAKQVETAVNILANNSDTKVISISTASLGSWDDHNKAEEYVTRSKSLFSTLQSAMTHIKALGKEQRINIMVFGDFGRNTNLNASQGWDHGNLQNFYVLGGHGYFNHKGIVGETVLGETQSNNRLYLYPKNNTYTFEPFSIASTLYKIYGINNPEVLTNNNPEVSMLFT</sequence>
<gene>
    <name evidence="1" type="ORF">MNB_SV-13-1973</name>
</gene>
<reference evidence="1" key="1">
    <citation type="submission" date="2016-10" db="EMBL/GenBank/DDBJ databases">
        <authorList>
            <person name="de Groot N.N."/>
        </authorList>
    </citation>
    <scope>NUCLEOTIDE SEQUENCE</scope>
</reference>
<proteinExistence type="predicted"/>
<dbReference type="EMBL" id="FPHM01000155">
    <property type="protein sequence ID" value="SFV70386.1"/>
    <property type="molecule type" value="Genomic_DNA"/>
</dbReference>
<evidence type="ECO:0000313" key="1">
    <source>
        <dbReference type="EMBL" id="SFV70386.1"/>
    </source>
</evidence>
<protein>
    <recommendedName>
        <fullName evidence="2">DUF1501 domain-containing protein</fullName>
    </recommendedName>
</protein>